<dbReference type="GO" id="GO:0003995">
    <property type="term" value="F:acyl-CoA dehydrogenase activity"/>
    <property type="evidence" value="ECO:0007669"/>
    <property type="project" value="TreeGrafter"/>
</dbReference>
<dbReference type="SUPFAM" id="SSF56645">
    <property type="entry name" value="Acyl-CoA dehydrogenase NM domain-like"/>
    <property type="match status" value="1"/>
</dbReference>
<reference evidence="5 6" key="1">
    <citation type="submission" date="2013-10" db="EMBL/GenBank/DDBJ databases">
        <title>The Genome Sequence of Acinetobacter brisouii CIP 110357.</title>
        <authorList>
            <consortium name="The Broad Institute Genomics Platform"/>
            <consortium name="The Broad Institute Genome Sequencing Center for Infectious Disease"/>
            <person name="Cerqueira G."/>
            <person name="Feldgarden M."/>
            <person name="Courvalin P."/>
            <person name="Grillot-Courvalin C."/>
            <person name="Clermont D."/>
            <person name="Rocha E."/>
            <person name="Yoon E.-J."/>
            <person name="Nemec A."/>
            <person name="Young S.K."/>
            <person name="Zeng Q."/>
            <person name="Gargeya S."/>
            <person name="Fitzgerald M."/>
            <person name="Abouelleil A."/>
            <person name="Alvarado L."/>
            <person name="Berlin A.M."/>
            <person name="Chapman S.B."/>
            <person name="Gainer-Dewar J."/>
            <person name="Goldberg J."/>
            <person name="Gnerre S."/>
            <person name="Griggs A."/>
            <person name="Gujja S."/>
            <person name="Hansen M."/>
            <person name="Howarth C."/>
            <person name="Imamovic A."/>
            <person name="Ireland A."/>
            <person name="Larimer J."/>
            <person name="McCowan C."/>
            <person name="Murphy C."/>
            <person name="Pearson M."/>
            <person name="Poon T.W."/>
            <person name="Priest M."/>
            <person name="Roberts A."/>
            <person name="Saif S."/>
            <person name="Shea T."/>
            <person name="Sykes S."/>
            <person name="Wortman J."/>
            <person name="Nusbaum C."/>
            <person name="Birren B."/>
        </authorList>
    </citation>
    <scope>NUCLEOTIDE SEQUENCE [LARGE SCALE GENOMIC DNA]</scope>
    <source>
        <strain evidence="5 6">CIP 110357</strain>
    </source>
</reference>
<comment type="caution">
    <text evidence="5">The sequence shown here is derived from an EMBL/GenBank/DDBJ whole genome shotgun (WGS) entry which is preliminary data.</text>
</comment>
<keyword evidence="6" id="KW-1185">Reference proteome</keyword>
<dbReference type="GO" id="GO:0005737">
    <property type="term" value="C:cytoplasm"/>
    <property type="evidence" value="ECO:0007669"/>
    <property type="project" value="TreeGrafter"/>
</dbReference>
<accession>V2VYV3</accession>
<feature type="domain" description="Acyl-CoA dehydrogenase C-terminal" evidence="4">
    <location>
        <begin position="247"/>
        <end position="385"/>
    </location>
</feature>
<dbReference type="Gene3D" id="1.10.540.10">
    <property type="entry name" value="Acyl-CoA dehydrogenase/oxidase, N-terminal domain"/>
    <property type="match status" value="1"/>
</dbReference>
<name>V2VYV3_9GAMM</name>
<gene>
    <name evidence="5" type="ORF">P255_00032</name>
</gene>
<dbReference type="GO" id="GO:0033539">
    <property type="term" value="P:fatty acid beta-oxidation using acyl-CoA dehydrogenase"/>
    <property type="evidence" value="ECO:0007669"/>
    <property type="project" value="TreeGrafter"/>
</dbReference>
<evidence type="ECO:0008006" key="7">
    <source>
        <dbReference type="Google" id="ProtNLM"/>
    </source>
</evidence>
<dbReference type="PANTHER" id="PTHR48083:SF19">
    <property type="entry name" value="FLAVIN-DEPENDENT MONOOXYGENASE, OXYGENASE SUBUNIT HSAA"/>
    <property type="match status" value="1"/>
</dbReference>
<dbReference type="InterPro" id="IPR036250">
    <property type="entry name" value="AcylCo_DH-like_C"/>
</dbReference>
<dbReference type="OrthoDB" id="6184213at2"/>
<dbReference type="AlphaFoldDB" id="V2VYV3"/>
<evidence type="ECO:0000256" key="2">
    <source>
        <dbReference type="ARBA" id="ARBA00049661"/>
    </source>
</evidence>
<dbReference type="SUPFAM" id="SSF47203">
    <property type="entry name" value="Acyl-CoA dehydrogenase C-terminal domain-like"/>
    <property type="match status" value="1"/>
</dbReference>
<protein>
    <recommendedName>
        <fullName evidence="7">Acyl-CoA dehydrogenase C-terminal domain-containing protein</fullName>
    </recommendedName>
</protein>
<dbReference type="GO" id="GO:0050660">
    <property type="term" value="F:flavin adenine dinucleotide binding"/>
    <property type="evidence" value="ECO:0007669"/>
    <property type="project" value="InterPro"/>
</dbReference>
<dbReference type="RefSeq" id="WP_004898784.1">
    <property type="nucleotide sequence ID" value="NZ_BBTI01000003.1"/>
</dbReference>
<dbReference type="EMBL" id="AYEU01000001">
    <property type="protein sequence ID" value="ESK52929.1"/>
    <property type="molecule type" value="Genomic_DNA"/>
</dbReference>
<dbReference type="Gene3D" id="2.40.110.10">
    <property type="entry name" value="Butyryl-CoA Dehydrogenase, subunit A, domain 2"/>
    <property type="match status" value="1"/>
</dbReference>
<dbReference type="InterPro" id="IPR046373">
    <property type="entry name" value="Acyl-CoA_Oxase/DH_mid-dom_sf"/>
</dbReference>
<sequence>MTSLTALQQDLSLGTDYEVLAQRFRPIFQKIAETALQREQQRELPYEPIQWLKQAGFGAVRVPVQYGGAGASVPQLFQLLIELASADSNVPQALRGHFAFVEDRLNAHRDHSQTHWFERFVAGELVGNAWTEVGDVKIGEVITRLYQDESGRWTVSGKKYYTTGSIFADWFDLFAQIDATKQNVIAAVRTSHPNVKIEDDWDGFGQRTTGSGTATLHEVEVDPENIIDFDSRFKYQTAFYQLVLLSVLAGTAHAAVAEFSRQVKARTRVFSHGNADRVDQDAQVLQVIGLASAQAYAAEATAIRAAEAAQRAYEAHFAHADQREALEQQANIAAELESAQAQVAIAPLVLQLTSDLFNALGASATSSQKSLDRFWRNARTAASHNPLIFKQRIIGDYAVNGTEPVYVWQIGGGSKQQ</sequence>
<dbReference type="Pfam" id="PF02771">
    <property type="entry name" value="Acyl-CoA_dh_N"/>
    <property type="match status" value="1"/>
</dbReference>
<dbReference type="STRING" id="396323.VH98_06040"/>
<dbReference type="Pfam" id="PF08028">
    <property type="entry name" value="Acyl-CoA_dh_2"/>
    <property type="match status" value="1"/>
</dbReference>
<feature type="domain" description="Acyl-CoA dehydrogenase/oxidase N-terminal" evidence="3">
    <location>
        <begin position="29"/>
        <end position="123"/>
    </location>
</feature>
<dbReference type="InterPro" id="IPR013107">
    <property type="entry name" value="Acyl-CoA_DH_C"/>
</dbReference>
<organism evidence="5 6">
    <name type="scientific">Acinetobacter brisouii CIP 110357</name>
    <dbReference type="NCBI Taxonomy" id="1341683"/>
    <lineage>
        <taxon>Bacteria</taxon>
        <taxon>Pseudomonadati</taxon>
        <taxon>Pseudomonadota</taxon>
        <taxon>Gammaproteobacteria</taxon>
        <taxon>Moraxellales</taxon>
        <taxon>Moraxellaceae</taxon>
        <taxon>Acinetobacter</taxon>
    </lineage>
</organism>
<dbReference type="InterPro" id="IPR009100">
    <property type="entry name" value="AcylCoA_DH/oxidase_NM_dom_sf"/>
</dbReference>
<keyword evidence="1" id="KW-0560">Oxidoreductase</keyword>
<dbReference type="GO" id="GO:0016712">
    <property type="term" value="F:oxidoreductase activity, acting on paired donors, with incorporation or reduction of molecular oxygen, reduced flavin or flavoprotein as one donor, and incorporation of one atom of oxygen"/>
    <property type="evidence" value="ECO:0007669"/>
    <property type="project" value="TreeGrafter"/>
</dbReference>
<dbReference type="InterPro" id="IPR013786">
    <property type="entry name" value="AcylCoA_DH/ox_N"/>
</dbReference>
<dbReference type="InterPro" id="IPR037069">
    <property type="entry name" value="AcylCoA_DH/ox_N_sf"/>
</dbReference>
<evidence type="ECO:0000259" key="4">
    <source>
        <dbReference type="Pfam" id="PF08028"/>
    </source>
</evidence>
<dbReference type="PIRSF" id="PIRSF016578">
    <property type="entry name" value="HsaA"/>
    <property type="match status" value="1"/>
</dbReference>
<dbReference type="Gene3D" id="1.20.140.10">
    <property type="entry name" value="Butyryl-CoA Dehydrogenase, subunit A, domain 3"/>
    <property type="match status" value="1"/>
</dbReference>
<proteinExistence type="inferred from homology"/>
<evidence type="ECO:0000256" key="1">
    <source>
        <dbReference type="ARBA" id="ARBA00023002"/>
    </source>
</evidence>
<evidence type="ECO:0000259" key="3">
    <source>
        <dbReference type="Pfam" id="PF02771"/>
    </source>
</evidence>
<dbReference type="Proteomes" id="UP000018418">
    <property type="component" value="Unassembled WGS sequence"/>
</dbReference>
<comment type="similarity">
    <text evidence="2">Belongs to the HpaH/HsaA monooxygenase family.</text>
</comment>
<dbReference type="PANTHER" id="PTHR48083">
    <property type="entry name" value="MEDIUM-CHAIN SPECIFIC ACYL-COA DEHYDROGENASE, MITOCHONDRIAL-RELATED"/>
    <property type="match status" value="1"/>
</dbReference>
<evidence type="ECO:0000313" key="6">
    <source>
        <dbReference type="Proteomes" id="UP000018418"/>
    </source>
</evidence>
<dbReference type="PATRIC" id="fig|1341683.3.peg.30"/>
<evidence type="ECO:0000313" key="5">
    <source>
        <dbReference type="EMBL" id="ESK52929.1"/>
    </source>
</evidence>
<dbReference type="HOGENOM" id="CLU_018204_10_0_6"/>
<dbReference type="InterPro" id="IPR050741">
    <property type="entry name" value="Acyl-CoA_dehydrogenase"/>
</dbReference>